<dbReference type="AlphaFoldDB" id="D1AH38"/>
<dbReference type="InterPro" id="IPR016152">
    <property type="entry name" value="PTrfase/Anion_transptr"/>
</dbReference>
<dbReference type="InterPro" id="IPR013011">
    <property type="entry name" value="PTS_EIIB_2"/>
</dbReference>
<evidence type="ECO:0000256" key="1">
    <source>
        <dbReference type="ARBA" id="ARBA00022679"/>
    </source>
</evidence>
<dbReference type="SUPFAM" id="SSF46785">
    <property type="entry name" value="Winged helix' DNA-binding domain"/>
    <property type="match status" value="1"/>
</dbReference>
<keyword evidence="1" id="KW-0808">Transferase</keyword>
<dbReference type="RefSeq" id="WP_012860668.1">
    <property type="nucleotide sequence ID" value="NC_013517.1"/>
</dbReference>
<feature type="domain" description="PRD" evidence="5">
    <location>
        <begin position="291"/>
        <end position="398"/>
    </location>
</feature>
<evidence type="ECO:0000259" key="4">
    <source>
        <dbReference type="PROSITE" id="PS51099"/>
    </source>
</evidence>
<dbReference type="Gene3D" id="3.40.930.10">
    <property type="entry name" value="Mannitol-specific EII, Chain A"/>
    <property type="match status" value="1"/>
</dbReference>
<dbReference type="Gene3D" id="3.40.50.2300">
    <property type="match status" value="1"/>
</dbReference>
<dbReference type="InterPro" id="IPR036388">
    <property type="entry name" value="WH-like_DNA-bd_sf"/>
</dbReference>
<feature type="domain" description="PTS EIIB type-2" evidence="4">
    <location>
        <begin position="401"/>
        <end position="494"/>
    </location>
</feature>
<dbReference type="eggNOG" id="COG1762">
    <property type="taxonomic scope" value="Bacteria"/>
</dbReference>
<reference evidence="7" key="1">
    <citation type="submission" date="2009-09" db="EMBL/GenBank/DDBJ databases">
        <title>The complete chromosome of Sebaldella termitidis ATCC 33386.</title>
        <authorList>
            <consortium name="US DOE Joint Genome Institute (JGI-PGF)"/>
            <person name="Lucas S."/>
            <person name="Copeland A."/>
            <person name="Lapidus A."/>
            <person name="Glavina del Rio T."/>
            <person name="Dalin E."/>
            <person name="Tice H."/>
            <person name="Bruce D."/>
            <person name="Goodwin L."/>
            <person name="Pitluck S."/>
            <person name="Kyrpides N."/>
            <person name="Mavromatis K."/>
            <person name="Ivanova N."/>
            <person name="Mikhailova N."/>
            <person name="Sims D."/>
            <person name="Meincke L."/>
            <person name="Brettin T."/>
            <person name="Detter J.C."/>
            <person name="Han C."/>
            <person name="Larimer F."/>
            <person name="Land M."/>
            <person name="Hauser L."/>
            <person name="Markowitz V."/>
            <person name="Cheng J.F."/>
            <person name="Hugenholtz P."/>
            <person name="Woyke T."/>
            <person name="Wu D."/>
            <person name="Eisen J.A."/>
        </authorList>
    </citation>
    <scope>NUCLEOTIDE SEQUENCE [LARGE SCALE GENOMIC DNA]</scope>
    <source>
        <strain evidence="7">ATCC 33386 / NCTC 11300</strain>
    </source>
</reference>
<dbReference type="Proteomes" id="UP000000845">
    <property type="component" value="Chromosome"/>
</dbReference>
<dbReference type="InterPro" id="IPR013196">
    <property type="entry name" value="HTH_11"/>
</dbReference>
<keyword evidence="2" id="KW-0677">Repeat</keyword>
<dbReference type="InterPro" id="IPR036634">
    <property type="entry name" value="PRD_sf"/>
</dbReference>
<reference evidence="6 7" key="2">
    <citation type="journal article" date="2010" name="Stand. Genomic Sci.">
        <title>Complete genome sequence of Sebaldella termitidis type strain (NCTC 11300).</title>
        <authorList>
            <person name="Harmon-Smith M."/>
            <person name="Celia L."/>
            <person name="Chertkov O."/>
            <person name="Lapidus A."/>
            <person name="Copeland A."/>
            <person name="Glavina Del Rio T."/>
            <person name="Nolan M."/>
            <person name="Lucas S."/>
            <person name="Tice H."/>
            <person name="Cheng J.F."/>
            <person name="Han C."/>
            <person name="Detter J.C."/>
            <person name="Bruce D."/>
            <person name="Goodwin L."/>
            <person name="Pitluck S."/>
            <person name="Pati A."/>
            <person name="Liolios K."/>
            <person name="Ivanova N."/>
            <person name="Mavromatis K."/>
            <person name="Mikhailova N."/>
            <person name="Chen A."/>
            <person name="Palaniappan K."/>
            <person name="Land M."/>
            <person name="Hauser L."/>
            <person name="Chang Y.J."/>
            <person name="Jeffries C.D."/>
            <person name="Brettin T."/>
            <person name="Goker M."/>
            <person name="Beck B."/>
            <person name="Bristow J."/>
            <person name="Eisen J.A."/>
            <person name="Markowitz V."/>
            <person name="Hugenholtz P."/>
            <person name="Kyrpides N.C."/>
            <person name="Klenk H.P."/>
            <person name="Chen F."/>
        </authorList>
    </citation>
    <scope>NUCLEOTIDE SEQUENCE [LARGE SCALE GENOMIC DNA]</scope>
    <source>
        <strain evidence="7">ATCC 33386 / NCTC 11300</strain>
    </source>
</reference>
<dbReference type="eggNOG" id="COG3711">
    <property type="taxonomic scope" value="Bacteria"/>
</dbReference>
<dbReference type="SUPFAM" id="SSF63520">
    <property type="entry name" value="PTS-regulatory domain, PRD"/>
    <property type="match status" value="1"/>
</dbReference>
<dbReference type="Pfam" id="PF08279">
    <property type="entry name" value="HTH_11"/>
    <property type="match status" value="1"/>
</dbReference>
<dbReference type="InterPro" id="IPR036390">
    <property type="entry name" value="WH_DNA-bd_sf"/>
</dbReference>
<sequence length="683" mass="79803">MKINNRLLKILNFLEKKPETNIKEISAYLDISERSVRYEIENLNFLLGLNNLPPVKKGSKGSILFDREVKNENLTVFLDNIDTCSKEERIRYIKLIFLSEETVNISSLARSLDVSRTTVRADIKEITAEFSSDNVIVIDNKLYLSEKNIRNLILKYFHEDLIQFYYYNKETMDKNMLLDYFYPYISDLNITYLKQFIDDILIKLKNNANNFHEYTFTYLILLYIRVKNNKKIQKVENESFLYNTGEYHIIAEELEKLETKIKIKFSKEERLLLCDYILGFLSYSYNTSIFEYWIKTEVIIKNLINKVNTHTQINISGDEELLSSLLSHIKPTIYRLKNNLAVEDDIYIEAVEAYPELFNIIKNALFELEELIGKKIPDSEIALFTLHFLASLERNKENKRKKVILICGGGYGTSMLVAGQIKQNYNLEIIDTISYMQFLDYDISNIDLVITTLKLRKDAKRHIEIPLIKISPFFTYNDQKKLSRFLMKKKFSDEKLQTILKIIEKNSIVKNRNTLISELSEALTEKSRDKETKEVKDLLYFISKEKSTLVKDKISWEKALEICGNMLVKTRDVSEKYIDEIHNLTENFGSHFVLENGIAIPHGEVGKNVFNSSISILLSKKPVIFPEGKKAFLIFFISAKTTKDHLKSVEDIMELSRNKEFLDEISLVKNSDLIIKTIAKYLK</sequence>
<dbReference type="HOGENOM" id="CLU_013442_1_1_0"/>
<dbReference type="InterPro" id="IPR002178">
    <property type="entry name" value="PTS_EIIA_type-2_dom"/>
</dbReference>
<protein>
    <submittedName>
        <fullName evidence="6">PTS modulated transcriptional regulator, MtlR family</fullName>
    </submittedName>
</protein>
<evidence type="ECO:0000313" key="7">
    <source>
        <dbReference type="Proteomes" id="UP000000845"/>
    </source>
</evidence>
<dbReference type="Pfam" id="PF00359">
    <property type="entry name" value="PTS_EIIA_2"/>
    <property type="match status" value="1"/>
</dbReference>
<name>D1AH38_SEBTE</name>
<dbReference type="EMBL" id="CP001739">
    <property type="protein sequence ID" value="ACZ08072.1"/>
    <property type="molecule type" value="Genomic_DNA"/>
</dbReference>
<dbReference type="KEGG" id="str:Sterm_1204"/>
<dbReference type="SUPFAM" id="SSF55804">
    <property type="entry name" value="Phoshotransferase/anion transport protein"/>
    <property type="match status" value="1"/>
</dbReference>
<dbReference type="InterPro" id="IPR011608">
    <property type="entry name" value="PRD"/>
</dbReference>
<dbReference type="GO" id="GO:0006355">
    <property type="term" value="P:regulation of DNA-templated transcription"/>
    <property type="evidence" value="ECO:0007669"/>
    <property type="project" value="InterPro"/>
</dbReference>
<dbReference type="Gene3D" id="1.10.10.10">
    <property type="entry name" value="Winged helix-like DNA-binding domain superfamily/Winged helix DNA-binding domain"/>
    <property type="match status" value="2"/>
</dbReference>
<evidence type="ECO:0000259" key="5">
    <source>
        <dbReference type="PROSITE" id="PS51372"/>
    </source>
</evidence>
<dbReference type="PANTHER" id="PTHR30185">
    <property type="entry name" value="CRYPTIC BETA-GLUCOSIDE BGL OPERON ANTITERMINATOR"/>
    <property type="match status" value="1"/>
</dbReference>
<dbReference type="PANTHER" id="PTHR30185:SF12">
    <property type="entry name" value="TRANSCRIPTIONAL REGULATOR MANR"/>
    <property type="match status" value="1"/>
</dbReference>
<evidence type="ECO:0000259" key="3">
    <source>
        <dbReference type="PROSITE" id="PS51094"/>
    </source>
</evidence>
<gene>
    <name evidence="6" type="ordered locus">Sterm_1204</name>
</gene>
<dbReference type="InterPro" id="IPR036095">
    <property type="entry name" value="PTS_EIIB-like_sf"/>
</dbReference>
<evidence type="ECO:0000256" key="2">
    <source>
        <dbReference type="ARBA" id="ARBA00022737"/>
    </source>
</evidence>
<accession>D1AH38</accession>
<proteinExistence type="predicted"/>
<organism evidence="6 7">
    <name type="scientific">Sebaldella termitidis (strain ATCC 33386 / NCTC 11300)</name>
    <dbReference type="NCBI Taxonomy" id="526218"/>
    <lineage>
        <taxon>Bacteria</taxon>
        <taxon>Fusobacteriati</taxon>
        <taxon>Fusobacteriota</taxon>
        <taxon>Fusobacteriia</taxon>
        <taxon>Fusobacteriales</taxon>
        <taxon>Leptotrichiaceae</taxon>
        <taxon>Sebaldella</taxon>
    </lineage>
</organism>
<feature type="domain" description="PTS EIIA type-2" evidence="3">
    <location>
        <begin position="540"/>
        <end position="681"/>
    </location>
</feature>
<dbReference type="SUPFAM" id="SSF52794">
    <property type="entry name" value="PTS system IIB component-like"/>
    <property type="match status" value="1"/>
</dbReference>
<dbReference type="PROSITE" id="PS51372">
    <property type="entry name" value="PRD_2"/>
    <property type="match status" value="2"/>
</dbReference>
<dbReference type="InterPro" id="IPR003501">
    <property type="entry name" value="PTS_EIIB_2/3"/>
</dbReference>
<evidence type="ECO:0000313" key="6">
    <source>
        <dbReference type="EMBL" id="ACZ08072.1"/>
    </source>
</evidence>
<keyword evidence="7" id="KW-1185">Reference proteome</keyword>
<dbReference type="GO" id="GO:0009401">
    <property type="term" value="P:phosphoenolpyruvate-dependent sugar phosphotransferase system"/>
    <property type="evidence" value="ECO:0007669"/>
    <property type="project" value="InterPro"/>
</dbReference>
<dbReference type="InterPro" id="IPR050661">
    <property type="entry name" value="BglG_antiterminators"/>
</dbReference>
<feature type="domain" description="PRD" evidence="5">
    <location>
        <begin position="184"/>
        <end position="287"/>
    </location>
</feature>
<dbReference type="Pfam" id="PF00874">
    <property type="entry name" value="PRD"/>
    <property type="match status" value="1"/>
</dbReference>
<dbReference type="STRING" id="526218.Sterm_1204"/>
<dbReference type="Gene3D" id="1.10.1790.10">
    <property type="entry name" value="PRD domain"/>
    <property type="match status" value="1"/>
</dbReference>
<dbReference type="GO" id="GO:0008982">
    <property type="term" value="F:protein-N(PI)-phosphohistidine-sugar phosphotransferase activity"/>
    <property type="evidence" value="ECO:0007669"/>
    <property type="project" value="InterPro"/>
</dbReference>
<dbReference type="PROSITE" id="PS51094">
    <property type="entry name" value="PTS_EIIA_TYPE_2"/>
    <property type="match status" value="1"/>
</dbReference>
<dbReference type="CDD" id="cd05568">
    <property type="entry name" value="PTS_IIB_bgl_like"/>
    <property type="match status" value="1"/>
</dbReference>
<dbReference type="PROSITE" id="PS51099">
    <property type="entry name" value="PTS_EIIB_TYPE_2"/>
    <property type="match status" value="1"/>
</dbReference>
<dbReference type="Pfam" id="PF02302">
    <property type="entry name" value="PTS_IIB"/>
    <property type="match status" value="1"/>
</dbReference>